<name>A0AAV6WXQ9_9LAMI</name>
<dbReference type="AlphaFoldDB" id="A0AAV6WXQ9"/>
<dbReference type="Proteomes" id="UP000826271">
    <property type="component" value="Unassembled WGS sequence"/>
</dbReference>
<evidence type="ECO:0000313" key="2">
    <source>
        <dbReference type="Proteomes" id="UP000826271"/>
    </source>
</evidence>
<gene>
    <name evidence="1" type="ORF">BUALT_Bualt13G0117000</name>
</gene>
<dbReference type="EMBL" id="WHWC01000013">
    <property type="protein sequence ID" value="KAG8371715.1"/>
    <property type="molecule type" value="Genomic_DNA"/>
</dbReference>
<sequence length="255" mass="29019">MNDSFPDDVNVLNFFDCLLYDAASKFDAKGVNDEMVTNRSNNDIDRDHSDYDVDRMQLIGQDDHMQSTSQVDHMQLTDHTQLLHDLGDSETLLNLTQSNFLNQNSDYERSIALRKTDRISKVHSHLSDYDPSLFSSMVLNSSCSYPLSEFLSYDHLALAEYRAMPPLVVVIHISANLVFHERTTHVKINCHVVKDLIKDGTIATRFVHSEDQLADLFTKALTKAHHSHLEEKLGLLDIPRPISLKGRVKRAISLL</sequence>
<proteinExistence type="predicted"/>
<keyword evidence="2" id="KW-1185">Reference proteome</keyword>
<accession>A0AAV6WXQ9</accession>
<dbReference type="CDD" id="cd09272">
    <property type="entry name" value="RNase_HI_RT_Ty1"/>
    <property type="match status" value="1"/>
</dbReference>
<protein>
    <submittedName>
        <fullName evidence="1">Uncharacterized protein</fullName>
    </submittedName>
</protein>
<organism evidence="1 2">
    <name type="scientific">Buddleja alternifolia</name>
    <dbReference type="NCBI Taxonomy" id="168488"/>
    <lineage>
        <taxon>Eukaryota</taxon>
        <taxon>Viridiplantae</taxon>
        <taxon>Streptophyta</taxon>
        <taxon>Embryophyta</taxon>
        <taxon>Tracheophyta</taxon>
        <taxon>Spermatophyta</taxon>
        <taxon>Magnoliopsida</taxon>
        <taxon>eudicotyledons</taxon>
        <taxon>Gunneridae</taxon>
        <taxon>Pentapetalae</taxon>
        <taxon>asterids</taxon>
        <taxon>lamiids</taxon>
        <taxon>Lamiales</taxon>
        <taxon>Scrophulariaceae</taxon>
        <taxon>Buddlejeae</taxon>
        <taxon>Buddleja</taxon>
    </lineage>
</organism>
<reference evidence="1" key="1">
    <citation type="submission" date="2019-10" db="EMBL/GenBank/DDBJ databases">
        <authorList>
            <person name="Zhang R."/>
            <person name="Pan Y."/>
            <person name="Wang J."/>
            <person name="Ma R."/>
            <person name="Yu S."/>
        </authorList>
    </citation>
    <scope>NUCLEOTIDE SEQUENCE</scope>
    <source>
        <strain evidence="1">LA-IB0</strain>
        <tissue evidence="1">Leaf</tissue>
    </source>
</reference>
<comment type="caution">
    <text evidence="1">The sequence shown here is derived from an EMBL/GenBank/DDBJ whole genome shotgun (WGS) entry which is preliminary data.</text>
</comment>
<evidence type="ECO:0000313" key="1">
    <source>
        <dbReference type="EMBL" id="KAG8371715.1"/>
    </source>
</evidence>